<dbReference type="GO" id="GO:0031177">
    <property type="term" value="F:phosphopantetheine binding"/>
    <property type="evidence" value="ECO:0007669"/>
    <property type="project" value="TreeGrafter"/>
</dbReference>
<dbReference type="PANTHER" id="PTHR45527">
    <property type="entry name" value="NONRIBOSOMAL PEPTIDE SYNTHETASE"/>
    <property type="match status" value="1"/>
</dbReference>
<protein>
    <submittedName>
        <fullName evidence="2">AMP-binding enzyme family protein</fullName>
    </submittedName>
</protein>
<evidence type="ECO:0000313" key="2">
    <source>
        <dbReference type="EMBL" id="EUA32996.1"/>
    </source>
</evidence>
<dbReference type="GO" id="GO:0005829">
    <property type="term" value="C:cytosol"/>
    <property type="evidence" value="ECO:0007669"/>
    <property type="project" value="TreeGrafter"/>
</dbReference>
<dbReference type="Gene3D" id="3.40.50.12780">
    <property type="entry name" value="N-terminal domain of ligase-like"/>
    <property type="match status" value="1"/>
</dbReference>
<dbReference type="PATRIC" id="fig|1299334.3.peg.5383"/>
<dbReference type="PROSITE" id="PS00455">
    <property type="entry name" value="AMP_BINDING"/>
    <property type="match status" value="1"/>
</dbReference>
<dbReference type="InterPro" id="IPR045851">
    <property type="entry name" value="AMP-bd_C_sf"/>
</dbReference>
<dbReference type="PRINTS" id="PR00154">
    <property type="entry name" value="AMPBINDING"/>
</dbReference>
<dbReference type="InterPro" id="IPR020459">
    <property type="entry name" value="AMP-binding"/>
</dbReference>
<sequence>MAAQPRTALPVPAADDLAYLIYTSGTTGVPKGVAITHRNVIQLLESVDGELASRQVWSQWHSYAFDVSVWEIFGTLLRGGRLVVVPDAVVRAPAEFHALLVGEQVSVLSQTPSAFYALQSADALSPERGRQLKLRAVVFAGEALEPRAFAPGWTTTRVHRGSSICMAPPRRRCMPRFGRSAPPTPTARPARSGCRWPISGFSCWMVGCVRCRPGWWGVVHRRRGVGVRVLAALWVDCVAVCGLPVRGPGQRMYRSGDLVRWGADGQLTYLGRADEQVKIRGYRIELGEIQAAIAGLAGVQQAVVIAREDRPVINAWWPM</sequence>
<proteinExistence type="predicted"/>
<dbReference type="Gene3D" id="3.30.300.30">
    <property type="match status" value="1"/>
</dbReference>
<feature type="domain" description="AMP-dependent synthetase/ligase" evidence="1">
    <location>
        <begin position="10"/>
        <end position="148"/>
    </location>
</feature>
<comment type="caution">
    <text evidence="2">The sequence shown here is derived from an EMBL/GenBank/DDBJ whole genome shotgun (WGS) entry which is preliminary data.</text>
</comment>
<dbReference type="InterPro" id="IPR020845">
    <property type="entry name" value="AMP-binding_CS"/>
</dbReference>
<dbReference type="Pfam" id="PF00501">
    <property type="entry name" value="AMP-binding"/>
    <property type="match status" value="1"/>
</dbReference>
<dbReference type="InterPro" id="IPR000873">
    <property type="entry name" value="AMP-dep_synth/lig_dom"/>
</dbReference>
<dbReference type="GO" id="GO:0044550">
    <property type="term" value="P:secondary metabolite biosynthetic process"/>
    <property type="evidence" value="ECO:0007669"/>
    <property type="project" value="TreeGrafter"/>
</dbReference>
<dbReference type="GO" id="GO:0043041">
    <property type="term" value="P:amino acid activation for nonribosomal peptide biosynthetic process"/>
    <property type="evidence" value="ECO:0007669"/>
    <property type="project" value="TreeGrafter"/>
</dbReference>
<organism evidence="2">
    <name type="scientific">Mycobacterium xenopi 4042</name>
    <dbReference type="NCBI Taxonomy" id="1299334"/>
    <lineage>
        <taxon>Bacteria</taxon>
        <taxon>Bacillati</taxon>
        <taxon>Actinomycetota</taxon>
        <taxon>Actinomycetes</taxon>
        <taxon>Mycobacteriales</taxon>
        <taxon>Mycobacteriaceae</taxon>
        <taxon>Mycobacterium</taxon>
    </lineage>
</organism>
<dbReference type="SUPFAM" id="SSF56801">
    <property type="entry name" value="Acetyl-CoA synthetase-like"/>
    <property type="match status" value="1"/>
</dbReference>
<evidence type="ECO:0000259" key="1">
    <source>
        <dbReference type="Pfam" id="PF00501"/>
    </source>
</evidence>
<dbReference type="AlphaFoldDB" id="X8APC5"/>
<gene>
    <name evidence="2" type="ORF">I553_8956</name>
</gene>
<dbReference type="InterPro" id="IPR042099">
    <property type="entry name" value="ANL_N_sf"/>
</dbReference>
<name>X8APC5_MYCXE</name>
<dbReference type="Gene3D" id="2.30.38.10">
    <property type="entry name" value="Luciferase, Domain 3"/>
    <property type="match status" value="1"/>
</dbReference>
<accession>X8APC5</accession>
<dbReference type="EMBL" id="JAOB01000050">
    <property type="protein sequence ID" value="EUA32996.1"/>
    <property type="molecule type" value="Genomic_DNA"/>
</dbReference>
<dbReference type="PANTHER" id="PTHR45527:SF14">
    <property type="entry name" value="PLIPASTATIN SYNTHASE SUBUNIT B"/>
    <property type="match status" value="1"/>
</dbReference>
<reference evidence="2" key="1">
    <citation type="submission" date="2014-01" db="EMBL/GenBank/DDBJ databases">
        <authorList>
            <person name="Brown-Elliot B."/>
            <person name="Wallace R."/>
            <person name="Lenaerts A."/>
            <person name="Ordway D."/>
            <person name="DeGroote M.A."/>
            <person name="Parker T."/>
            <person name="Sizemore C."/>
            <person name="Tallon L.J."/>
            <person name="Sadzewicz L.K."/>
            <person name="Sengamalay N."/>
            <person name="Fraser C.M."/>
            <person name="Hine E."/>
            <person name="Shefchek K.A."/>
            <person name="Das S.P."/>
            <person name="Tettelin H."/>
        </authorList>
    </citation>
    <scope>NUCLEOTIDE SEQUENCE [LARGE SCALE GENOMIC DNA]</scope>
    <source>
        <strain evidence="2">4042</strain>
    </source>
</reference>